<proteinExistence type="predicted"/>
<dbReference type="STRING" id="1423740.FC36_GL000104"/>
<evidence type="ECO:0000313" key="2">
    <source>
        <dbReference type="Proteomes" id="UP000051048"/>
    </source>
</evidence>
<evidence type="ECO:0000313" key="1">
    <source>
        <dbReference type="EMBL" id="KRL80170.1"/>
    </source>
</evidence>
<dbReference type="OrthoDB" id="2308827at2"/>
<evidence type="ECO:0008006" key="3">
    <source>
        <dbReference type="Google" id="ProtNLM"/>
    </source>
</evidence>
<gene>
    <name evidence="1" type="ORF">FC36_GL000104</name>
</gene>
<dbReference type="EMBL" id="AZFH01000068">
    <property type="protein sequence ID" value="KRL80170.1"/>
    <property type="molecule type" value="Genomic_DNA"/>
</dbReference>
<dbReference type="InterPro" id="IPR038226">
    <property type="entry name" value="LMG18311-like_sf"/>
</dbReference>
<dbReference type="Proteomes" id="UP000051048">
    <property type="component" value="Unassembled WGS sequence"/>
</dbReference>
<reference evidence="1 2" key="1">
    <citation type="journal article" date="2015" name="Genome Announc.">
        <title>Expanding the biotechnology potential of lactobacilli through comparative genomics of 213 strains and associated genera.</title>
        <authorList>
            <person name="Sun Z."/>
            <person name="Harris H.M."/>
            <person name="McCann A."/>
            <person name="Guo C."/>
            <person name="Argimon S."/>
            <person name="Zhang W."/>
            <person name="Yang X."/>
            <person name="Jeffery I.B."/>
            <person name="Cooney J.C."/>
            <person name="Kagawa T.F."/>
            <person name="Liu W."/>
            <person name="Song Y."/>
            <person name="Salvetti E."/>
            <person name="Wrobel A."/>
            <person name="Rasinkangas P."/>
            <person name="Parkhill J."/>
            <person name="Rea M.C."/>
            <person name="O'Sullivan O."/>
            <person name="Ritari J."/>
            <person name="Douillard F.P."/>
            <person name="Paul Ross R."/>
            <person name="Yang R."/>
            <person name="Briner A.E."/>
            <person name="Felis G.E."/>
            <person name="de Vos W.M."/>
            <person name="Barrangou R."/>
            <person name="Klaenhammer T.R."/>
            <person name="Caufield P.W."/>
            <person name="Cui Y."/>
            <person name="Zhang H."/>
            <person name="O'Toole P.W."/>
        </authorList>
    </citation>
    <scope>NUCLEOTIDE SEQUENCE [LARGE SCALE GENOMIC DNA]</scope>
    <source>
        <strain evidence="1 2">DSM 15833</strain>
    </source>
</reference>
<dbReference type="Pfam" id="PF08860">
    <property type="entry name" value="DUF1827"/>
    <property type="match status" value="1"/>
</dbReference>
<name>A0A0R1TN26_9LACO</name>
<dbReference type="Gene3D" id="3.40.1720.10">
    <property type="entry name" value="Streptococcus thermophilus LMG 18311 protein like"/>
    <property type="match status" value="1"/>
</dbReference>
<dbReference type="PATRIC" id="fig|1423740.3.peg.109"/>
<dbReference type="RefSeq" id="WP_023860186.1">
    <property type="nucleotide sequence ID" value="NZ_AZFH01000068.1"/>
</dbReference>
<organism evidence="1 2">
    <name type="scientific">Ligilactobacillus equi DSM 15833 = JCM 10991</name>
    <dbReference type="NCBI Taxonomy" id="1423740"/>
    <lineage>
        <taxon>Bacteria</taxon>
        <taxon>Bacillati</taxon>
        <taxon>Bacillota</taxon>
        <taxon>Bacilli</taxon>
        <taxon>Lactobacillales</taxon>
        <taxon>Lactobacillaceae</taxon>
        <taxon>Ligilactobacillus</taxon>
    </lineage>
</organism>
<protein>
    <recommendedName>
        <fullName evidence="3">DUF1827 family protein</fullName>
    </recommendedName>
</protein>
<sequence>MFMTDVTSSYSHSIATELRTSPAHFIKIYTLGNSKVVHKRKFGHDEVIISNKLRPITAKEIEFVKQELAQNAISEVELSNTNRKLVELTWDHE</sequence>
<dbReference type="InterPro" id="IPR014959">
    <property type="entry name" value="DUF1827"/>
</dbReference>
<comment type="caution">
    <text evidence="1">The sequence shown here is derived from an EMBL/GenBank/DDBJ whole genome shotgun (WGS) entry which is preliminary data.</text>
</comment>
<dbReference type="AlphaFoldDB" id="A0A0R1TN26"/>
<accession>A0A0R1TN26</accession>